<dbReference type="CDD" id="cd07185">
    <property type="entry name" value="OmpA_C-like"/>
    <property type="match status" value="1"/>
</dbReference>
<dbReference type="Pfam" id="PF00691">
    <property type="entry name" value="OmpA"/>
    <property type="match status" value="1"/>
</dbReference>
<comment type="caution">
    <text evidence="7">The sequence shown here is derived from an EMBL/GenBank/DDBJ whole genome shotgun (WGS) entry which is preliminary data.</text>
</comment>
<keyword evidence="3" id="KW-0998">Cell outer membrane</keyword>
<dbReference type="EMBL" id="JABVCQ010000008">
    <property type="protein sequence ID" value="MBB1125612.1"/>
    <property type="molecule type" value="Genomic_DNA"/>
</dbReference>
<dbReference type="InterPro" id="IPR050330">
    <property type="entry name" value="Bact_OuterMem_StrucFunc"/>
</dbReference>
<evidence type="ECO:0000259" key="6">
    <source>
        <dbReference type="PROSITE" id="PS51123"/>
    </source>
</evidence>
<dbReference type="Proteomes" id="UP000548632">
    <property type="component" value="Unassembled WGS sequence"/>
</dbReference>
<dbReference type="PRINTS" id="PR01021">
    <property type="entry name" value="OMPADOMAIN"/>
</dbReference>
<dbReference type="SUPFAM" id="SSF103088">
    <property type="entry name" value="OmpA-like"/>
    <property type="match status" value="1"/>
</dbReference>
<feature type="chain" id="PRO_5032728425" evidence="5">
    <location>
        <begin position="31"/>
        <end position="202"/>
    </location>
</feature>
<dbReference type="PROSITE" id="PS51123">
    <property type="entry name" value="OMPA_2"/>
    <property type="match status" value="1"/>
</dbReference>
<dbReference type="GO" id="GO:0009279">
    <property type="term" value="C:cell outer membrane"/>
    <property type="evidence" value="ECO:0007669"/>
    <property type="project" value="UniProtKB-SubCell"/>
</dbReference>
<organism evidence="7 8">
    <name type="scientific">Thiospirillum jenense</name>
    <dbReference type="NCBI Taxonomy" id="1653858"/>
    <lineage>
        <taxon>Bacteria</taxon>
        <taxon>Pseudomonadati</taxon>
        <taxon>Pseudomonadota</taxon>
        <taxon>Gammaproteobacteria</taxon>
        <taxon>Chromatiales</taxon>
        <taxon>Chromatiaceae</taxon>
        <taxon>Thiospirillum</taxon>
    </lineage>
</organism>
<dbReference type="InterPro" id="IPR006664">
    <property type="entry name" value="OMP_bac"/>
</dbReference>
<evidence type="ECO:0000256" key="3">
    <source>
        <dbReference type="ARBA" id="ARBA00023237"/>
    </source>
</evidence>
<keyword evidence="8" id="KW-1185">Reference proteome</keyword>
<evidence type="ECO:0000256" key="5">
    <source>
        <dbReference type="SAM" id="SignalP"/>
    </source>
</evidence>
<dbReference type="AlphaFoldDB" id="A0A839HHA9"/>
<feature type="domain" description="OmpA-like" evidence="6">
    <location>
        <begin position="82"/>
        <end position="202"/>
    </location>
</feature>
<protein>
    <submittedName>
        <fullName evidence="7">OmpA family protein</fullName>
    </submittedName>
</protein>
<evidence type="ECO:0000256" key="2">
    <source>
        <dbReference type="ARBA" id="ARBA00023136"/>
    </source>
</evidence>
<comment type="subcellular location">
    <subcellularLocation>
        <location evidence="1">Cell outer membrane</location>
    </subcellularLocation>
</comment>
<dbReference type="RefSeq" id="WP_182583135.1">
    <property type="nucleotide sequence ID" value="NZ_JABVCQ010000008.1"/>
</dbReference>
<evidence type="ECO:0000313" key="8">
    <source>
        <dbReference type="Proteomes" id="UP000548632"/>
    </source>
</evidence>
<dbReference type="InterPro" id="IPR036737">
    <property type="entry name" value="OmpA-like_sf"/>
</dbReference>
<accession>A0A839HHA9</accession>
<dbReference type="PANTHER" id="PTHR30329">
    <property type="entry name" value="STATOR ELEMENT OF FLAGELLAR MOTOR COMPLEX"/>
    <property type="match status" value="1"/>
</dbReference>
<evidence type="ECO:0000313" key="7">
    <source>
        <dbReference type="EMBL" id="MBB1125612.1"/>
    </source>
</evidence>
<dbReference type="Gene3D" id="3.30.1330.60">
    <property type="entry name" value="OmpA-like domain"/>
    <property type="match status" value="1"/>
</dbReference>
<name>A0A839HHA9_9GAMM</name>
<keyword evidence="2 4" id="KW-0472">Membrane</keyword>
<evidence type="ECO:0000256" key="1">
    <source>
        <dbReference type="ARBA" id="ARBA00004442"/>
    </source>
</evidence>
<sequence>MLHVRSLTRAAGLISTAALALTLVAAPAFAADHDESYWYATGDRSLPDGQLWVNSAGECWQSAYPDGPNDLPPCGVEKPAEVAEVPEEFTVRLNFAFDKDEMRDVVNRDEVARLDDYIANVKATTTLEYLTVIGHTDAVGSDAYNERLGMRRAVTVRNYLIAQGLAEEQIAAPQSMGERKMLPSYPPDALEQRRVRIMSRAD</sequence>
<gene>
    <name evidence="7" type="ORF">HUK38_05110</name>
</gene>
<dbReference type="PANTHER" id="PTHR30329:SF21">
    <property type="entry name" value="LIPOPROTEIN YIAD-RELATED"/>
    <property type="match status" value="1"/>
</dbReference>
<dbReference type="InterPro" id="IPR006665">
    <property type="entry name" value="OmpA-like"/>
</dbReference>
<evidence type="ECO:0000256" key="4">
    <source>
        <dbReference type="PROSITE-ProRule" id="PRU00473"/>
    </source>
</evidence>
<reference evidence="7 8" key="1">
    <citation type="journal article" date="2020" name="Arch. Microbiol.">
        <title>The genome sequence of the giant phototrophic gammaproteobacterium Thiospirillum jenense gives insight into its physiological properties and phylogenetic relationships.</title>
        <authorList>
            <person name="Imhoff J.F."/>
            <person name="Meyer T.E."/>
            <person name="Kyndt J.A."/>
        </authorList>
    </citation>
    <scope>NUCLEOTIDE SEQUENCE [LARGE SCALE GENOMIC DNA]</scope>
    <source>
        <strain evidence="7 8">DSM 216</strain>
    </source>
</reference>
<feature type="signal peptide" evidence="5">
    <location>
        <begin position="1"/>
        <end position="30"/>
    </location>
</feature>
<proteinExistence type="predicted"/>
<keyword evidence="5" id="KW-0732">Signal</keyword>